<name>A0A9X0F9N2_BACTU</name>
<feature type="transmembrane region" description="Helical" evidence="1">
    <location>
        <begin position="39"/>
        <end position="56"/>
    </location>
</feature>
<protein>
    <submittedName>
        <fullName evidence="2">Uncharacterized protein</fullName>
    </submittedName>
</protein>
<dbReference type="Proteomes" id="UP000032407">
    <property type="component" value="Unassembled WGS sequence"/>
</dbReference>
<dbReference type="RefSeq" id="WP_001146810.1">
    <property type="nucleotide sequence ID" value="NZ_KN849188.1"/>
</dbReference>
<sequence length="77" mass="8986">MPYPSLISSYGNPILAGVVISIVMFVLIGYAMYTKKWEMFIFCFLAWMILFIKVVFPHEMADIASKLADHHLWRDKE</sequence>
<gene>
    <name evidence="2" type="ORF">C797_11736</name>
</gene>
<evidence type="ECO:0000313" key="3">
    <source>
        <dbReference type="Proteomes" id="UP000032407"/>
    </source>
</evidence>
<keyword evidence="1" id="KW-0472">Membrane</keyword>
<comment type="caution">
    <text evidence="2">The sequence shown here is derived from an EMBL/GenBank/DDBJ whole genome shotgun (WGS) entry which is preliminary data.</text>
</comment>
<evidence type="ECO:0000313" key="2">
    <source>
        <dbReference type="EMBL" id="KIU74610.1"/>
    </source>
</evidence>
<keyword evidence="1" id="KW-1133">Transmembrane helix</keyword>
<organism evidence="2 3">
    <name type="scientific">Bacillus thuringiensis Sbt003</name>
    <dbReference type="NCBI Taxonomy" id="1235825"/>
    <lineage>
        <taxon>Bacteria</taxon>
        <taxon>Bacillati</taxon>
        <taxon>Bacillota</taxon>
        <taxon>Bacilli</taxon>
        <taxon>Bacillales</taxon>
        <taxon>Bacillaceae</taxon>
        <taxon>Bacillus</taxon>
        <taxon>Bacillus cereus group</taxon>
    </lineage>
</organism>
<dbReference type="EMBL" id="AMYJ01000012">
    <property type="protein sequence ID" value="KIU74610.1"/>
    <property type="molecule type" value="Genomic_DNA"/>
</dbReference>
<keyword evidence="1" id="KW-0812">Transmembrane</keyword>
<feature type="transmembrane region" description="Helical" evidence="1">
    <location>
        <begin position="12"/>
        <end position="33"/>
    </location>
</feature>
<reference evidence="2 3" key="1">
    <citation type="journal article" date="2015" name="Sci. Rep.">
        <title>The expression and crystallization of Cry65Aa require two C-termini, revealing a novel evolutionary strategy of Bacillus thuringiensis Cry proteins.</title>
        <authorList>
            <person name="Peng D.H."/>
            <person name="Pang C.Y."/>
            <person name="Wu H."/>
            <person name="Huang Q."/>
            <person name="Zheng J.S."/>
            <person name="Sun M."/>
        </authorList>
    </citation>
    <scope>NUCLEOTIDE SEQUENCE [LARGE SCALE GENOMIC DNA]</scope>
    <source>
        <strain evidence="2 3">Sbt003</strain>
    </source>
</reference>
<dbReference type="AlphaFoldDB" id="A0A9X0F9N2"/>
<proteinExistence type="predicted"/>
<accession>A0A9X0F9N2</accession>
<evidence type="ECO:0000256" key="1">
    <source>
        <dbReference type="SAM" id="Phobius"/>
    </source>
</evidence>